<protein>
    <submittedName>
        <fullName evidence="2">Uncharacterized protein</fullName>
    </submittedName>
</protein>
<gene>
    <name evidence="2" type="ORF">QE210_18470</name>
</gene>
<name>A0AA95GRE9_9GAMM</name>
<organism evidence="2 3">
    <name type="scientific">Arsenophonus nasoniae</name>
    <name type="common">son-killer infecting Nasonia vitripennis</name>
    <dbReference type="NCBI Taxonomy" id="638"/>
    <lineage>
        <taxon>Bacteria</taxon>
        <taxon>Pseudomonadati</taxon>
        <taxon>Pseudomonadota</taxon>
        <taxon>Gammaproteobacteria</taxon>
        <taxon>Enterobacterales</taxon>
        <taxon>Morganellaceae</taxon>
        <taxon>Arsenophonus</taxon>
    </lineage>
</organism>
<evidence type="ECO:0000313" key="3">
    <source>
        <dbReference type="Proteomes" id="UP001177595"/>
    </source>
</evidence>
<geneLocation type="plasmid" evidence="2 3">
    <name>paPv2</name>
</geneLocation>
<evidence type="ECO:0000313" key="2">
    <source>
        <dbReference type="EMBL" id="WGM03508.1"/>
    </source>
</evidence>
<dbReference type="Proteomes" id="UP001177595">
    <property type="component" value="Plasmid paPv2"/>
</dbReference>
<proteinExistence type="predicted"/>
<dbReference type="RefSeq" id="WP_280626722.1">
    <property type="nucleotide sequence ID" value="NZ_CP123506.1"/>
</dbReference>
<reference evidence="2" key="1">
    <citation type="submission" date="2023-04" db="EMBL/GenBank/DDBJ databases">
        <title>Genome dynamics across the evolutionary transition to endosymbiosis.</title>
        <authorList>
            <person name="Siozios S."/>
            <person name="Nadal-Jimenez P."/>
            <person name="Azagi T."/>
            <person name="Sprong H."/>
            <person name="Frost C.L."/>
            <person name="Parratt S.R."/>
            <person name="Taylor G."/>
            <person name="Brettell L."/>
            <person name="Lew K.C."/>
            <person name="Croft L."/>
            <person name="King K.C."/>
            <person name="Brockhurst M.A."/>
            <person name="Hypsa V."/>
            <person name="Novakova E."/>
            <person name="Darby A.C."/>
            <person name="Hurst G.D.D."/>
        </authorList>
    </citation>
    <scope>NUCLEOTIDE SEQUENCE</scope>
    <source>
        <strain evidence="2">APv</strain>
        <plasmid evidence="2">paPv2</plasmid>
    </source>
</reference>
<accession>A0AA95GRE9</accession>
<keyword evidence="2" id="KW-0614">Plasmid</keyword>
<feature type="compositionally biased region" description="Polar residues" evidence="1">
    <location>
        <begin position="16"/>
        <end position="44"/>
    </location>
</feature>
<sequence>MIEIPNHEQGKITPVANKSATGMSKTGAAQMSGAKNNGSQTPSSVAYDVKEGVKGFFQRFLGWN</sequence>
<dbReference type="EMBL" id="CP123506">
    <property type="protein sequence ID" value="WGM03508.1"/>
    <property type="molecule type" value="Genomic_DNA"/>
</dbReference>
<feature type="region of interest" description="Disordered" evidence="1">
    <location>
        <begin position="1"/>
        <end position="44"/>
    </location>
</feature>
<feature type="compositionally biased region" description="Basic and acidic residues" evidence="1">
    <location>
        <begin position="1"/>
        <end position="10"/>
    </location>
</feature>
<evidence type="ECO:0000256" key="1">
    <source>
        <dbReference type="SAM" id="MobiDB-lite"/>
    </source>
</evidence>
<dbReference type="AlphaFoldDB" id="A0AA95GRE9"/>